<evidence type="ECO:0008006" key="3">
    <source>
        <dbReference type="Google" id="ProtNLM"/>
    </source>
</evidence>
<dbReference type="EMBL" id="JAUEOZ010000001">
    <property type="protein sequence ID" value="MDN2479996.1"/>
    <property type="molecule type" value="Genomic_DNA"/>
</dbReference>
<accession>A0ABT7XW41</accession>
<gene>
    <name evidence="1" type="ORF">QWJ08_00960</name>
</gene>
<keyword evidence="2" id="KW-1185">Reference proteome</keyword>
<organism evidence="1 2">
    <name type="scientific">Vibrio agarivorans</name>
    <dbReference type="NCBI Taxonomy" id="153622"/>
    <lineage>
        <taxon>Bacteria</taxon>
        <taxon>Pseudomonadati</taxon>
        <taxon>Pseudomonadota</taxon>
        <taxon>Gammaproteobacteria</taxon>
        <taxon>Vibrionales</taxon>
        <taxon>Vibrionaceae</taxon>
        <taxon>Vibrio</taxon>
    </lineage>
</organism>
<evidence type="ECO:0000313" key="1">
    <source>
        <dbReference type="EMBL" id="MDN2479996.1"/>
    </source>
</evidence>
<reference evidence="1" key="1">
    <citation type="submission" date="2024-05" db="EMBL/GenBank/DDBJ databases">
        <title>Genome Sequences of Four Agar- Degrading Marine Bacteria.</title>
        <authorList>
            <person name="Phillips E.K."/>
            <person name="Shaffer J.C."/>
            <person name="Henson M.W."/>
            <person name="Temperton B."/>
            <person name="Thrash C.J."/>
            <person name="Martin M.O."/>
        </authorList>
    </citation>
    <scope>NUCLEOTIDE SEQUENCE</scope>
    <source>
        <strain evidence="1">EKP203</strain>
    </source>
</reference>
<dbReference type="SUPFAM" id="SSF53756">
    <property type="entry name" value="UDP-Glycosyltransferase/glycogen phosphorylase"/>
    <property type="match status" value="1"/>
</dbReference>
<proteinExistence type="predicted"/>
<name>A0ABT7XW41_9VIBR</name>
<sequence>MRILFVTSELTCSNTSAAIRNRNFVRGLLSIGTVDLYEIKQYSNAQVLYSLPKEIKSYFQMRLDYSTESNAHVSHSMSSKIRGFFTKVIKSVIPDKLAILEISGFPELYLGNYDVIISSSDPKGIHIATSRFISKYKKDFKGKYIQYWGDPWYDDISRSTNLLTRISEKKLLGFSDCVIYNSKRTLERQKTIYPHLSDKMNYLPRGIFSEVGDYTVDIPPVSRDCNEIVYAGDYRSRYRNITPLLEAIESSEFVLNVYGDGDLPDKSYEKTTFSSRLPKEELDKITRSASVQIVLMNDKGGQIPGKLFDLMLSSHHVLVILDGEFTIDDIPCSERFFICENSKESILHELMKIRSGSGTMTLDLKNYGINELVSNMFTSLIEDK</sequence>
<dbReference type="RefSeq" id="WP_289960318.1">
    <property type="nucleotide sequence ID" value="NZ_JAUEOZ010000001.1"/>
</dbReference>
<protein>
    <recommendedName>
        <fullName evidence="3">Glycosyltransferase family 1 protein</fullName>
    </recommendedName>
</protein>
<dbReference type="Proteomes" id="UP001169719">
    <property type="component" value="Unassembled WGS sequence"/>
</dbReference>
<evidence type="ECO:0000313" key="2">
    <source>
        <dbReference type="Proteomes" id="UP001169719"/>
    </source>
</evidence>
<comment type="caution">
    <text evidence="1">The sequence shown here is derived from an EMBL/GenBank/DDBJ whole genome shotgun (WGS) entry which is preliminary data.</text>
</comment>